<name>A0A0C9ZRN4_9AGAM</name>
<dbReference type="HOGENOM" id="CLU_2997295_0_0_1"/>
<accession>A0A0C9ZRN4</accession>
<dbReference type="Proteomes" id="UP000054018">
    <property type="component" value="Unassembled WGS sequence"/>
</dbReference>
<reference evidence="1 2" key="1">
    <citation type="submission" date="2014-04" db="EMBL/GenBank/DDBJ databases">
        <authorList>
            <consortium name="DOE Joint Genome Institute"/>
            <person name="Kuo A."/>
            <person name="Kohler A."/>
            <person name="Costa M.D."/>
            <person name="Nagy L.G."/>
            <person name="Floudas D."/>
            <person name="Copeland A."/>
            <person name="Barry K.W."/>
            <person name="Cichocki N."/>
            <person name="Veneault-Fourrey C."/>
            <person name="LaButti K."/>
            <person name="Lindquist E.A."/>
            <person name="Lipzen A."/>
            <person name="Lundell T."/>
            <person name="Morin E."/>
            <person name="Murat C."/>
            <person name="Sun H."/>
            <person name="Tunlid A."/>
            <person name="Henrissat B."/>
            <person name="Grigoriev I.V."/>
            <person name="Hibbett D.S."/>
            <person name="Martin F."/>
            <person name="Nordberg H.P."/>
            <person name="Cantor M.N."/>
            <person name="Hua S.X."/>
        </authorList>
    </citation>
    <scope>NUCLEOTIDE SEQUENCE [LARGE SCALE GENOMIC DNA]</scope>
    <source>
        <strain evidence="1 2">441</strain>
    </source>
</reference>
<sequence length="57" mass="6194">MSNLPLHVVAENVTSRSVSDATVVLVPLGVARSAPSVLKVTILYRVLRDILHDEKVD</sequence>
<reference evidence="2" key="2">
    <citation type="submission" date="2015-01" db="EMBL/GenBank/DDBJ databases">
        <title>Evolutionary Origins and Diversification of the Mycorrhizal Mutualists.</title>
        <authorList>
            <consortium name="DOE Joint Genome Institute"/>
            <consortium name="Mycorrhizal Genomics Consortium"/>
            <person name="Kohler A."/>
            <person name="Kuo A."/>
            <person name="Nagy L.G."/>
            <person name="Floudas D."/>
            <person name="Copeland A."/>
            <person name="Barry K.W."/>
            <person name="Cichocki N."/>
            <person name="Veneault-Fourrey C."/>
            <person name="LaButti K."/>
            <person name="Lindquist E.A."/>
            <person name="Lipzen A."/>
            <person name="Lundell T."/>
            <person name="Morin E."/>
            <person name="Murat C."/>
            <person name="Riley R."/>
            <person name="Ohm R."/>
            <person name="Sun H."/>
            <person name="Tunlid A."/>
            <person name="Henrissat B."/>
            <person name="Grigoriev I.V."/>
            <person name="Hibbett D.S."/>
            <person name="Martin F."/>
        </authorList>
    </citation>
    <scope>NUCLEOTIDE SEQUENCE [LARGE SCALE GENOMIC DNA]</scope>
    <source>
        <strain evidence="2">441</strain>
    </source>
</reference>
<evidence type="ECO:0000313" key="1">
    <source>
        <dbReference type="EMBL" id="KIK22403.1"/>
    </source>
</evidence>
<protein>
    <submittedName>
        <fullName evidence="1">Uncharacterized protein</fullName>
    </submittedName>
</protein>
<dbReference type="AlphaFoldDB" id="A0A0C9ZRN4"/>
<dbReference type="EMBL" id="KN833740">
    <property type="protein sequence ID" value="KIK22403.1"/>
    <property type="molecule type" value="Genomic_DNA"/>
</dbReference>
<evidence type="ECO:0000313" key="2">
    <source>
        <dbReference type="Proteomes" id="UP000054018"/>
    </source>
</evidence>
<keyword evidence="2" id="KW-1185">Reference proteome</keyword>
<proteinExistence type="predicted"/>
<gene>
    <name evidence="1" type="ORF">PISMIDRAFT_680441</name>
</gene>
<organism evidence="1 2">
    <name type="scientific">Pisolithus microcarpus 441</name>
    <dbReference type="NCBI Taxonomy" id="765257"/>
    <lineage>
        <taxon>Eukaryota</taxon>
        <taxon>Fungi</taxon>
        <taxon>Dikarya</taxon>
        <taxon>Basidiomycota</taxon>
        <taxon>Agaricomycotina</taxon>
        <taxon>Agaricomycetes</taxon>
        <taxon>Agaricomycetidae</taxon>
        <taxon>Boletales</taxon>
        <taxon>Sclerodermatineae</taxon>
        <taxon>Pisolithaceae</taxon>
        <taxon>Pisolithus</taxon>
    </lineage>
</organism>